<protein>
    <submittedName>
        <fullName evidence="2">Chemotaxis protein CheW</fullName>
    </submittedName>
</protein>
<dbReference type="PANTHER" id="PTHR22617">
    <property type="entry name" value="CHEMOTAXIS SENSOR HISTIDINE KINASE-RELATED"/>
    <property type="match status" value="1"/>
</dbReference>
<dbReference type="PANTHER" id="PTHR22617:SF23">
    <property type="entry name" value="CHEMOTAXIS PROTEIN CHEW"/>
    <property type="match status" value="1"/>
</dbReference>
<organism evidence="2 3">
    <name type="scientific">Eisenbergiella tayi</name>
    <dbReference type="NCBI Taxonomy" id="1432052"/>
    <lineage>
        <taxon>Bacteria</taxon>
        <taxon>Bacillati</taxon>
        <taxon>Bacillota</taxon>
        <taxon>Clostridia</taxon>
        <taxon>Lachnospirales</taxon>
        <taxon>Lachnospiraceae</taxon>
        <taxon>Eisenbergiella</taxon>
    </lineage>
</organism>
<dbReference type="InterPro" id="IPR036061">
    <property type="entry name" value="CheW-like_dom_sf"/>
</dbReference>
<dbReference type="Gene3D" id="2.40.50.180">
    <property type="entry name" value="CheA-289, Domain 4"/>
    <property type="match status" value="1"/>
</dbReference>
<evidence type="ECO:0000313" key="2">
    <source>
        <dbReference type="EMBL" id="ODM08335.1"/>
    </source>
</evidence>
<sequence length="153" mass="17232">MAEQINDRTDEEQMIEENTNIRSYLTFIANGLTYGVDTMHVVEIITDYSIRPVPLVPEYIKGIINLRGQIIPIIDFRLRLGCMEDLESNSTIILQVESNTIGMMVDSVSQVLDIDLRQTSSIPVESRQELTNGMVSLPDGTVILLLNYEALVE</sequence>
<dbReference type="Pfam" id="PF01584">
    <property type="entry name" value="CheW"/>
    <property type="match status" value="1"/>
</dbReference>
<feature type="domain" description="CheW-like" evidence="1">
    <location>
        <begin position="21"/>
        <end position="153"/>
    </location>
</feature>
<evidence type="ECO:0000259" key="1">
    <source>
        <dbReference type="PROSITE" id="PS50851"/>
    </source>
</evidence>
<reference evidence="2 3" key="1">
    <citation type="submission" date="2016-07" db="EMBL/GenBank/DDBJ databases">
        <title>Characterization of isolates of Eisenbergiella tayi derived from blood cultures, using whole genome sequencing.</title>
        <authorList>
            <person name="Burdz T."/>
            <person name="Wiebe D."/>
            <person name="Huynh C."/>
            <person name="Bernard K."/>
        </authorList>
    </citation>
    <scope>NUCLEOTIDE SEQUENCE [LARGE SCALE GENOMIC DNA]</scope>
    <source>
        <strain evidence="2 3">NML 120489</strain>
    </source>
</reference>
<dbReference type="Gene3D" id="2.30.30.40">
    <property type="entry name" value="SH3 Domains"/>
    <property type="match status" value="1"/>
</dbReference>
<comment type="caution">
    <text evidence="2">The sequence shown here is derived from an EMBL/GenBank/DDBJ whole genome shotgun (WGS) entry which is preliminary data.</text>
</comment>
<dbReference type="InterPro" id="IPR002545">
    <property type="entry name" value="CheW-lke_dom"/>
</dbReference>
<dbReference type="PATRIC" id="fig|1432052.3.peg.6263"/>
<dbReference type="Proteomes" id="UP000095003">
    <property type="component" value="Unassembled WGS sequence"/>
</dbReference>
<dbReference type="SUPFAM" id="SSF50341">
    <property type="entry name" value="CheW-like"/>
    <property type="match status" value="1"/>
</dbReference>
<dbReference type="GO" id="GO:0005829">
    <property type="term" value="C:cytosol"/>
    <property type="evidence" value="ECO:0007669"/>
    <property type="project" value="TreeGrafter"/>
</dbReference>
<gene>
    <name evidence="2" type="primary">cheW_2</name>
    <name evidence="2" type="ORF">BEH84_05660</name>
</gene>
<dbReference type="GO" id="GO:0007165">
    <property type="term" value="P:signal transduction"/>
    <property type="evidence" value="ECO:0007669"/>
    <property type="project" value="InterPro"/>
</dbReference>
<evidence type="ECO:0000313" key="3">
    <source>
        <dbReference type="Proteomes" id="UP000095003"/>
    </source>
</evidence>
<dbReference type="PROSITE" id="PS50851">
    <property type="entry name" value="CHEW"/>
    <property type="match status" value="1"/>
</dbReference>
<accession>A0A1E3AHW0</accession>
<dbReference type="EMBL" id="MCGI01000006">
    <property type="protein sequence ID" value="ODM08335.1"/>
    <property type="molecule type" value="Genomic_DNA"/>
</dbReference>
<dbReference type="InterPro" id="IPR039315">
    <property type="entry name" value="CheW"/>
</dbReference>
<dbReference type="SMART" id="SM00260">
    <property type="entry name" value="CheW"/>
    <property type="match status" value="1"/>
</dbReference>
<proteinExistence type="predicted"/>
<name>A0A1E3AHW0_9FIRM</name>
<dbReference type="GO" id="GO:0006935">
    <property type="term" value="P:chemotaxis"/>
    <property type="evidence" value="ECO:0007669"/>
    <property type="project" value="InterPro"/>
</dbReference>
<dbReference type="AlphaFoldDB" id="A0A1E3AHW0"/>
<dbReference type="GeneID" id="93301523"/>
<dbReference type="RefSeq" id="WP_009250523.1">
    <property type="nucleotide sequence ID" value="NZ_BAABXS010000001.1"/>
</dbReference>